<dbReference type="SMART" id="SM00858">
    <property type="entry name" value="SAF"/>
    <property type="match status" value="1"/>
</dbReference>
<dbReference type="InterPro" id="IPR057736">
    <property type="entry name" value="SAF_PseI/NeuA/NeuB"/>
</dbReference>
<dbReference type="InterPro" id="IPR013974">
    <property type="entry name" value="SAF"/>
</dbReference>
<reference evidence="2 3" key="1">
    <citation type="submission" date="2021-11" db="EMBL/GenBank/DDBJ databases">
        <title>Draft genome sequence of Paenibacillus profundus YoMME, a new Gram-positive bacteria with exoelectrogenic properties.</title>
        <authorList>
            <person name="Hubenova Y."/>
            <person name="Hubenova E."/>
            <person name="Manasiev Y."/>
            <person name="Peykov S."/>
            <person name="Mitov M."/>
        </authorList>
    </citation>
    <scope>NUCLEOTIDE SEQUENCE [LARGE SCALE GENOMIC DNA]</scope>
    <source>
        <strain evidence="2 3">YoMME</strain>
    </source>
</reference>
<dbReference type="InterPro" id="IPR013132">
    <property type="entry name" value="PseI/NeuA/B-like_N"/>
</dbReference>
<organism evidence="2 3">
    <name type="scientific">Paenibacillus profundus</name>
    <dbReference type="NCBI Taxonomy" id="1173085"/>
    <lineage>
        <taxon>Bacteria</taxon>
        <taxon>Bacillati</taxon>
        <taxon>Bacillota</taxon>
        <taxon>Bacilli</taxon>
        <taxon>Bacillales</taxon>
        <taxon>Paenibacillaceae</taxon>
        <taxon>Paenibacillus</taxon>
    </lineage>
</organism>
<protein>
    <submittedName>
        <fullName evidence="2">N-acetylneuraminate synthase family protein</fullName>
    </submittedName>
</protein>
<dbReference type="EMBL" id="JAJNBZ010000004">
    <property type="protein sequence ID" value="MCE5169321.1"/>
    <property type="molecule type" value="Genomic_DNA"/>
</dbReference>
<dbReference type="SUPFAM" id="SSF51569">
    <property type="entry name" value="Aldolase"/>
    <property type="match status" value="1"/>
</dbReference>
<dbReference type="Gene3D" id="3.90.1210.10">
    <property type="entry name" value="Antifreeze-like/N-acetylneuraminic acid synthase C-terminal domain"/>
    <property type="match status" value="1"/>
</dbReference>
<dbReference type="InterPro" id="IPR013785">
    <property type="entry name" value="Aldolase_TIM"/>
</dbReference>
<dbReference type="Pfam" id="PF08666">
    <property type="entry name" value="SAF"/>
    <property type="match status" value="1"/>
</dbReference>
<dbReference type="Proteomes" id="UP001199916">
    <property type="component" value="Unassembled WGS sequence"/>
</dbReference>
<sequence length="354" mass="39451">MKQVKSIKIGDREIGNSYSSFIVAEIGANHNLDMDLIRQTIDAAALCGVDAVKFQTYTPEELLADVDRIITWGPKGSEVTEPISEMFRKLSLPREWHEEVFGYVKEKGLIAFSTPFSVEGLNFLNETLHTPCIKIAASDVNYTELLQNVGKTGKPVMLSLGKCTLSEADMAIEMLFENGTKELVVMHCVAQYPSPMEEMNLKVIESLKTLYPECVIGFSDHSLGITAALGAVALGARVIEKHFTLDKSLSGPDHWFSMDPKEMESLVQEIRNLEAAMGHPRKRILSCEKSERRTSVRSLVLAKEIKEGEVLSEEHLKMVRPGTGISPFDVEKVVGLHVTRSLSKNTVLTWEHFK</sequence>
<dbReference type="SUPFAM" id="SSF51269">
    <property type="entry name" value="AFP III-like domain"/>
    <property type="match status" value="1"/>
</dbReference>
<dbReference type="Gene3D" id="3.20.20.70">
    <property type="entry name" value="Aldolase class I"/>
    <property type="match status" value="1"/>
</dbReference>
<gene>
    <name evidence="2" type="ORF">LQV63_08350</name>
</gene>
<keyword evidence="3" id="KW-1185">Reference proteome</keyword>
<feature type="domain" description="AFP-like" evidence="1">
    <location>
        <begin position="298"/>
        <end position="354"/>
    </location>
</feature>
<dbReference type="InterPro" id="IPR051690">
    <property type="entry name" value="PseI-like"/>
</dbReference>
<dbReference type="PANTHER" id="PTHR42966:SF1">
    <property type="entry name" value="SIALIC ACID SYNTHASE"/>
    <property type="match status" value="1"/>
</dbReference>
<proteinExistence type="predicted"/>
<dbReference type="Pfam" id="PF03102">
    <property type="entry name" value="NeuB"/>
    <property type="match status" value="1"/>
</dbReference>
<comment type="caution">
    <text evidence="2">The sequence shown here is derived from an EMBL/GenBank/DDBJ whole genome shotgun (WGS) entry which is preliminary data.</text>
</comment>
<dbReference type="InterPro" id="IPR036732">
    <property type="entry name" value="AFP_Neu5c_C_sf"/>
</dbReference>
<evidence type="ECO:0000313" key="2">
    <source>
        <dbReference type="EMBL" id="MCE5169321.1"/>
    </source>
</evidence>
<dbReference type="RefSeq" id="WP_233696335.1">
    <property type="nucleotide sequence ID" value="NZ_JAJNBZ010000004.1"/>
</dbReference>
<evidence type="ECO:0000259" key="1">
    <source>
        <dbReference type="PROSITE" id="PS50844"/>
    </source>
</evidence>
<evidence type="ECO:0000313" key="3">
    <source>
        <dbReference type="Proteomes" id="UP001199916"/>
    </source>
</evidence>
<dbReference type="CDD" id="cd11615">
    <property type="entry name" value="SAF_NeuB_like"/>
    <property type="match status" value="1"/>
</dbReference>
<name>A0ABS8YCI7_9BACL</name>
<accession>A0ABS8YCI7</accession>
<dbReference type="InterPro" id="IPR006190">
    <property type="entry name" value="SAF_AFP_Neu5Ac"/>
</dbReference>
<dbReference type="PANTHER" id="PTHR42966">
    <property type="entry name" value="N-ACETYLNEURAMINATE SYNTHASE"/>
    <property type="match status" value="1"/>
</dbReference>
<dbReference type="PROSITE" id="PS50844">
    <property type="entry name" value="AFP_LIKE"/>
    <property type="match status" value="1"/>
</dbReference>